<dbReference type="Pfam" id="PF13428">
    <property type="entry name" value="TPR_14"/>
    <property type="match status" value="1"/>
</dbReference>
<keyword evidence="3" id="KW-1185">Reference proteome</keyword>
<name>A0A1I0LJ28_9ACTN</name>
<evidence type="ECO:0000256" key="1">
    <source>
        <dbReference type="PROSITE-ProRule" id="PRU00339"/>
    </source>
</evidence>
<dbReference type="RefSeq" id="WP_143082526.1">
    <property type="nucleotide sequence ID" value="NZ_FOHX01000016.1"/>
</dbReference>
<dbReference type="Proteomes" id="UP000199361">
    <property type="component" value="Unassembled WGS sequence"/>
</dbReference>
<dbReference type="AlphaFoldDB" id="A0A1I0LJ28"/>
<dbReference type="EMBL" id="FOHX01000016">
    <property type="protein sequence ID" value="SEU39322.1"/>
    <property type="molecule type" value="Genomic_DNA"/>
</dbReference>
<dbReference type="OrthoDB" id="5477158at2"/>
<dbReference type="InterPro" id="IPR019734">
    <property type="entry name" value="TPR_rpt"/>
</dbReference>
<sequence>MRTLVFFAGLVLTGALIFTIVSFSAAPAAAPPATAAAQPLETLQERLKRLPRDHRGWAELASQYVDQARVTGDPSYYVKAEGAARTAAGLAPDDDAVLTARAALAAGRHEFAEAARLAGRAVAANPYSAAAHGVLADARTQLGDLKGAARAVDRMLELQPGVAAFARASYAAELRGDQDGARRYLEYAHEDAWLPADLAYVRHYLGELALHAGDLATARNWYARALQADPSFTPALAGQARASALGGDLRQALDLYQRVVTRLPLPQYLVEQGEVQIKAGLRPDWTLLDAQRRLLTAAGVGDDLTAAEFEADHRDPERAVRYARAEYARHPNLVAADALAWALFRAGEPAEALRYAERATATGWHNPLIRYHRARIERALGRPARVDPGFDPSLPSLARLS</sequence>
<dbReference type="Gene3D" id="1.25.40.10">
    <property type="entry name" value="Tetratricopeptide repeat domain"/>
    <property type="match status" value="3"/>
</dbReference>
<gene>
    <name evidence="2" type="ORF">SAMN05421811_116225</name>
</gene>
<dbReference type="PANTHER" id="PTHR12558">
    <property type="entry name" value="CELL DIVISION CYCLE 16,23,27"/>
    <property type="match status" value="1"/>
</dbReference>
<organism evidence="2 3">
    <name type="scientific">Nonomuraea wenchangensis</name>
    <dbReference type="NCBI Taxonomy" id="568860"/>
    <lineage>
        <taxon>Bacteria</taxon>
        <taxon>Bacillati</taxon>
        <taxon>Actinomycetota</taxon>
        <taxon>Actinomycetes</taxon>
        <taxon>Streptosporangiales</taxon>
        <taxon>Streptosporangiaceae</taxon>
        <taxon>Nonomuraea</taxon>
    </lineage>
</organism>
<feature type="repeat" description="TPR" evidence="1">
    <location>
        <begin position="199"/>
        <end position="232"/>
    </location>
</feature>
<dbReference type="SMART" id="SM00028">
    <property type="entry name" value="TPR"/>
    <property type="match status" value="3"/>
</dbReference>
<protein>
    <submittedName>
        <fullName evidence="2">Tfp pilus assembly protein PilF</fullName>
    </submittedName>
</protein>
<reference evidence="2 3" key="1">
    <citation type="submission" date="2016-10" db="EMBL/GenBank/DDBJ databases">
        <authorList>
            <person name="de Groot N.N."/>
        </authorList>
    </citation>
    <scope>NUCLEOTIDE SEQUENCE [LARGE SCALE GENOMIC DNA]</scope>
    <source>
        <strain evidence="2 3">CGMCC 4.5598</strain>
    </source>
</reference>
<evidence type="ECO:0000313" key="2">
    <source>
        <dbReference type="EMBL" id="SEU39322.1"/>
    </source>
</evidence>
<dbReference type="InterPro" id="IPR011990">
    <property type="entry name" value="TPR-like_helical_dom_sf"/>
</dbReference>
<dbReference type="PROSITE" id="PS50005">
    <property type="entry name" value="TPR"/>
    <property type="match status" value="1"/>
</dbReference>
<keyword evidence="1" id="KW-0802">TPR repeat</keyword>
<evidence type="ECO:0000313" key="3">
    <source>
        <dbReference type="Proteomes" id="UP000199361"/>
    </source>
</evidence>
<proteinExistence type="predicted"/>
<dbReference type="SUPFAM" id="SSF48452">
    <property type="entry name" value="TPR-like"/>
    <property type="match status" value="1"/>
</dbReference>
<dbReference type="STRING" id="568860.SAMN05421811_116225"/>
<accession>A0A1I0LJ28</accession>
<dbReference type="PANTHER" id="PTHR12558:SF13">
    <property type="entry name" value="CELL DIVISION CYCLE PROTEIN 27 HOMOLOG"/>
    <property type="match status" value="1"/>
</dbReference>